<dbReference type="EMBL" id="JAXCGZ010001968">
    <property type="protein sequence ID" value="KAK7084828.1"/>
    <property type="molecule type" value="Genomic_DNA"/>
</dbReference>
<dbReference type="Pfam" id="PF00581">
    <property type="entry name" value="Rhodanese"/>
    <property type="match status" value="1"/>
</dbReference>
<dbReference type="InterPro" id="IPR001763">
    <property type="entry name" value="Rhodanese-like_dom"/>
</dbReference>
<accession>A0AAN8XNH6</accession>
<keyword evidence="3" id="KW-1185">Reference proteome</keyword>
<dbReference type="Proteomes" id="UP001381693">
    <property type="component" value="Unassembled WGS sequence"/>
</dbReference>
<reference evidence="2 3" key="1">
    <citation type="submission" date="2023-11" db="EMBL/GenBank/DDBJ databases">
        <title>Halocaridina rubra genome assembly.</title>
        <authorList>
            <person name="Smith C."/>
        </authorList>
    </citation>
    <scope>NUCLEOTIDE SEQUENCE [LARGE SCALE GENOMIC DNA]</scope>
    <source>
        <strain evidence="2">EP-1</strain>
        <tissue evidence="2">Whole</tissue>
    </source>
</reference>
<dbReference type="PANTHER" id="PTHR44086">
    <property type="entry name" value="THIOSULFATE SULFURTRANSFERASE RDL2, MITOCHONDRIAL-RELATED"/>
    <property type="match status" value="1"/>
</dbReference>
<proteinExistence type="predicted"/>
<dbReference type="Gene3D" id="3.40.250.10">
    <property type="entry name" value="Rhodanese-like domain"/>
    <property type="match status" value="1"/>
</dbReference>
<sequence length="159" mass="17808">MSMFRFLPTVVSATSRYAFKTNVVRAFPKFSTNVSLPPDIEFDELKKKVETQEITLIDVRTSGELANVGMIPTSKHFHVYYVGPDILLPDDEFEKKVGFKKPGLDDPLVITCLLGIRARTAQMALMTAGYKNVRVYKGSFTDWSERGGPIVFPEPAKEG</sequence>
<dbReference type="PANTHER" id="PTHR44086:SF10">
    <property type="entry name" value="THIOSULFATE SULFURTRANSFERASE_RHODANESE-LIKE DOMAIN-CONTAINING PROTEIN 3"/>
    <property type="match status" value="1"/>
</dbReference>
<evidence type="ECO:0000313" key="3">
    <source>
        <dbReference type="Proteomes" id="UP001381693"/>
    </source>
</evidence>
<feature type="domain" description="Rhodanese" evidence="1">
    <location>
        <begin position="50"/>
        <end position="152"/>
    </location>
</feature>
<gene>
    <name evidence="2" type="primary">TSTD1</name>
    <name evidence="2" type="ORF">SK128_016209</name>
</gene>
<dbReference type="AlphaFoldDB" id="A0AAN8XNH6"/>
<protein>
    <submittedName>
        <fullName evidence="2">Thiosulfate:glutathione sulfurtransferase</fullName>
    </submittedName>
</protein>
<name>A0AAN8XNH6_HALRR</name>
<dbReference type="GO" id="GO:0004792">
    <property type="term" value="F:thiosulfate-cyanide sulfurtransferase activity"/>
    <property type="evidence" value="ECO:0007669"/>
    <property type="project" value="TreeGrafter"/>
</dbReference>
<dbReference type="InterPro" id="IPR036873">
    <property type="entry name" value="Rhodanese-like_dom_sf"/>
</dbReference>
<evidence type="ECO:0000259" key="1">
    <source>
        <dbReference type="PROSITE" id="PS50206"/>
    </source>
</evidence>
<dbReference type="SMART" id="SM00450">
    <property type="entry name" value="RHOD"/>
    <property type="match status" value="1"/>
</dbReference>
<dbReference type="GO" id="GO:0005739">
    <property type="term" value="C:mitochondrion"/>
    <property type="evidence" value="ECO:0007669"/>
    <property type="project" value="TreeGrafter"/>
</dbReference>
<evidence type="ECO:0000313" key="2">
    <source>
        <dbReference type="EMBL" id="KAK7084828.1"/>
    </source>
</evidence>
<organism evidence="2 3">
    <name type="scientific">Halocaridina rubra</name>
    <name type="common">Hawaiian red shrimp</name>
    <dbReference type="NCBI Taxonomy" id="373956"/>
    <lineage>
        <taxon>Eukaryota</taxon>
        <taxon>Metazoa</taxon>
        <taxon>Ecdysozoa</taxon>
        <taxon>Arthropoda</taxon>
        <taxon>Crustacea</taxon>
        <taxon>Multicrustacea</taxon>
        <taxon>Malacostraca</taxon>
        <taxon>Eumalacostraca</taxon>
        <taxon>Eucarida</taxon>
        <taxon>Decapoda</taxon>
        <taxon>Pleocyemata</taxon>
        <taxon>Caridea</taxon>
        <taxon>Atyoidea</taxon>
        <taxon>Atyidae</taxon>
        <taxon>Halocaridina</taxon>
    </lineage>
</organism>
<comment type="caution">
    <text evidence="2">The sequence shown here is derived from an EMBL/GenBank/DDBJ whole genome shotgun (WGS) entry which is preliminary data.</text>
</comment>
<dbReference type="SUPFAM" id="SSF52821">
    <property type="entry name" value="Rhodanese/Cell cycle control phosphatase"/>
    <property type="match status" value="1"/>
</dbReference>
<dbReference type="PROSITE" id="PS50206">
    <property type="entry name" value="RHODANESE_3"/>
    <property type="match status" value="1"/>
</dbReference>